<evidence type="ECO:0000313" key="2">
    <source>
        <dbReference type="Proteomes" id="UP000789525"/>
    </source>
</evidence>
<name>A0ACA9PRE7_9GLOM</name>
<accession>A0ACA9PRE7</accession>
<gene>
    <name evidence="1" type="ORF">ACOLOM_LOCUS10920</name>
</gene>
<proteinExistence type="predicted"/>
<keyword evidence="2" id="KW-1185">Reference proteome</keyword>
<dbReference type="Proteomes" id="UP000789525">
    <property type="component" value="Unassembled WGS sequence"/>
</dbReference>
<sequence>MLNIPKNETISFGFSRDDRYTINPSSGVQNPLYTRRTAKPYRAAVCEHYNIKDPLYRVVECWVFDISTHTSQTTWLTYSMEAIGSDQLNAYQEGLASFIKQGTAMTTAEVIASLVIGGIFRNSASNSAMVEFVNESGPRTTSDTLTQPP</sequence>
<evidence type="ECO:0000313" key="1">
    <source>
        <dbReference type="EMBL" id="CAG8716440.1"/>
    </source>
</evidence>
<dbReference type="EMBL" id="CAJVPT010037102">
    <property type="protein sequence ID" value="CAG8716440.1"/>
    <property type="molecule type" value="Genomic_DNA"/>
</dbReference>
<organism evidence="1 2">
    <name type="scientific">Acaulospora colombiana</name>
    <dbReference type="NCBI Taxonomy" id="27376"/>
    <lineage>
        <taxon>Eukaryota</taxon>
        <taxon>Fungi</taxon>
        <taxon>Fungi incertae sedis</taxon>
        <taxon>Mucoromycota</taxon>
        <taxon>Glomeromycotina</taxon>
        <taxon>Glomeromycetes</taxon>
        <taxon>Diversisporales</taxon>
        <taxon>Acaulosporaceae</taxon>
        <taxon>Acaulospora</taxon>
    </lineage>
</organism>
<comment type="caution">
    <text evidence="1">The sequence shown here is derived from an EMBL/GenBank/DDBJ whole genome shotgun (WGS) entry which is preliminary data.</text>
</comment>
<protein>
    <submittedName>
        <fullName evidence="1">14095_t:CDS:1</fullName>
    </submittedName>
</protein>
<reference evidence="1" key="1">
    <citation type="submission" date="2021-06" db="EMBL/GenBank/DDBJ databases">
        <authorList>
            <person name="Kallberg Y."/>
            <person name="Tangrot J."/>
            <person name="Rosling A."/>
        </authorList>
    </citation>
    <scope>NUCLEOTIDE SEQUENCE</scope>
    <source>
        <strain evidence="1">CL356</strain>
    </source>
</reference>